<sequence length="299" mass="34401">NCRYIRDKIYEMERFATQWDVIMLKLRLCGTLSMSSTEKLLLAGSYEAVIPYETLTSINIDLISDVEIKEVYNTNIKFFQMFQDRLSDRTIIFMNGSKIDNNYFHTAETTVLLTVLKRISISEHINFKISDSKSILSSLQNIRKLKHQSHIIQEINHVIAGCNEKDKNIERIIWILAHYNIQENDNANVLAKRAASEGDLLMMEVPYSDITNIFKIQCNKDNEDFLKYRANVLYKGTEYFQLYILGLSSLILGHKDIIRCAIPSGHIVISTPSIGSCKTANVKWLYSNYGPINCVIYST</sequence>
<dbReference type="EMBL" id="KQ976449">
    <property type="protein sequence ID" value="KYM85816.1"/>
    <property type="molecule type" value="Genomic_DNA"/>
</dbReference>
<evidence type="ECO:0000313" key="2">
    <source>
        <dbReference type="Proteomes" id="UP000078540"/>
    </source>
</evidence>
<dbReference type="Gene3D" id="3.30.420.10">
    <property type="entry name" value="Ribonuclease H-like superfamily/Ribonuclease H"/>
    <property type="match status" value="1"/>
</dbReference>
<reference evidence="1 2" key="1">
    <citation type="submission" date="2015-09" db="EMBL/GenBank/DDBJ databases">
        <title>Atta colombica WGS genome.</title>
        <authorList>
            <person name="Nygaard S."/>
            <person name="Hu H."/>
            <person name="Boomsma J."/>
            <person name="Zhang G."/>
        </authorList>
    </citation>
    <scope>NUCLEOTIDE SEQUENCE [LARGE SCALE GENOMIC DNA]</scope>
    <source>
        <strain evidence="1">Treedump-2</strain>
        <tissue evidence="1">Whole body</tissue>
    </source>
</reference>
<protein>
    <submittedName>
        <fullName evidence="1">Uncharacterized protein</fullName>
    </submittedName>
</protein>
<feature type="non-terminal residue" evidence="1">
    <location>
        <position position="1"/>
    </location>
</feature>
<dbReference type="GO" id="GO:0003676">
    <property type="term" value="F:nucleic acid binding"/>
    <property type="evidence" value="ECO:0007669"/>
    <property type="project" value="InterPro"/>
</dbReference>
<accession>A0A195BKF1</accession>
<dbReference type="Proteomes" id="UP000078540">
    <property type="component" value="Unassembled WGS sequence"/>
</dbReference>
<evidence type="ECO:0000313" key="1">
    <source>
        <dbReference type="EMBL" id="KYM85816.1"/>
    </source>
</evidence>
<dbReference type="InterPro" id="IPR036397">
    <property type="entry name" value="RNaseH_sf"/>
</dbReference>
<keyword evidence="2" id="KW-1185">Reference proteome</keyword>
<dbReference type="SUPFAM" id="SSF53098">
    <property type="entry name" value="Ribonuclease H-like"/>
    <property type="match status" value="1"/>
</dbReference>
<name>A0A195BKF1_9HYME</name>
<proteinExistence type="predicted"/>
<dbReference type="STRING" id="520822.A0A195BKF1"/>
<organism evidence="1 2">
    <name type="scientific">Atta colombica</name>
    <dbReference type="NCBI Taxonomy" id="520822"/>
    <lineage>
        <taxon>Eukaryota</taxon>
        <taxon>Metazoa</taxon>
        <taxon>Ecdysozoa</taxon>
        <taxon>Arthropoda</taxon>
        <taxon>Hexapoda</taxon>
        <taxon>Insecta</taxon>
        <taxon>Pterygota</taxon>
        <taxon>Neoptera</taxon>
        <taxon>Endopterygota</taxon>
        <taxon>Hymenoptera</taxon>
        <taxon>Apocrita</taxon>
        <taxon>Aculeata</taxon>
        <taxon>Formicoidea</taxon>
        <taxon>Formicidae</taxon>
        <taxon>Myrmicinae</taxon>
        <taxon>Atta</taxon>
    </lineage>
</organism>
<dbReference type="InterPro" id="IPR012337">
    <property type="entry name" value="RNaseH-like_sf"/>
</dbReference>
<gene>
    <name evidence="1" type="ORF">ALC53_04401</name>
</gene>
<dbReference type="AlphaFoldDB" id="A0A195BKF1"/>